<feature type="transmembrane region" description="Helical" evidence="1">
    <location>
        <begin position="86"/>
        <end position="112"/>
    </location>
</feature>
<protein>
    <submittedName>
        <fullName evidence="3">Oidioi.mRNA.OKI2018_I69.PAR.g9962.t1.cds</fullName>
    </submittedName>
</protein>
<feature type="signal peptide" evidence="2">
    <location>
        <begin position="1"/>
        <end position="20"/>
    </location>
</feature>
<feature type="chain" id="PRO_5046216461" evidence="2">
    <location>
        <begin position="21"/>
        <end position="128"/>
    </location>
</feature>
<evidence type="ECO:0000313" key="4">
    <source>
        <dbReference type="Proteomes" id="UP001158576"/>
    </source>
</evidence>
<dbReference type="Proteomes" id="UP001158576">
    <property type="component" value="Chromosome PAR"/>
</dbReference>
<reference evidence="3 4" key="1">
    <citation type="submission" date="2021-04" db="EMBL/GenBank/DDBJ databases">
        <authorList>
            <person name="Bliznina A."/>
        </authorList>
    </citation>
    <scope>NUCLEOTIDE SEQUENCE [LARGE SCALE GENOMIC DNA]</scope>
</reference>
<organism evidence="3 4">
    <name type="scientific">Oikopleura dioica</name>
    <name type="common">Tunicate</name>
    <dbReference type="NCBI Taxonomy" id="34765"/>
    <lineage>
        <taxon>Eukaryota</taxon>
        <taxon>Metazoa</taxon>
        <taxon>Chordata</taxon>
        <taxon>Tunicata</taxon>
        <taxon>Appendicularia</taxon>
        <taxon>Copelata</taxon>
        <taxon>Oikopleuridae</taxon>
        <taxon>Oikopleura</taxon>
    </lineage>
</organism>
<keyword evidence="1" id="KW-0472">Membrane</keyword>
<keyword evidence="2" id="KW-0732">Signal</keyword>
<gene>
    <name evidence="3" type="ORF">OKIOD_LOCUS1520</name>
</gene>
<dbReference type="Gene3D" id="2.10.25.10">
    <property type="entry name" value="Laminin"/>
    <property type="match status" value="1"/>
</dbReference>
<evidence type="ECO:0000256" key="2">
    <source>
        <dbReference type="SAM" id="SignalP"/>
    </source>
</evidence>
<keyword evidence="1" id="KW-0812">Transmembrane</keyword>
<name>A0ABN7RS98_OIKDI</name>
<evidence type="ECO:0000256" key="1">
    <source>
        <dbReference type="SAM" id="Phobius"/>
    </source>
</evidence>
<sequence length="128" mass="14143">MIAQVLKILCFAALLAKTSARSKVENVEGLCTPENDPGCDHICVMNPLYGALCNCHFGYKLYEDKKTCVLTREILEAGERELEENYAVPVAIICLVGALVIFIMSAVTWYCVTRTPESYPASVIVSNY</sequence>
<keyword evidence="1" id="KW-1133">Transmembrane helix</keyword>
<dbReference type="EMBL" id="OU015568">
    <property type="protein sequence ID" value="CAG5081789.1"/>
    <property type="molecule type" value="Genomic_DNA"/>
</dbReference>
<proteinExistence type="predicted"/>
<evidence type="ECO:0000313" key="3">
    <source>
        <dbReference type="EMBL" id="CAG5081789.1"/>
    </source>
</evidence>
<dbReference type="SUPFAM" id="SSF57196">
    <property type="entry name" value="EGF/Laminin"/>
    <property type="match status" value="1"/>
</dbReference>
<keyword evidence="4" id="KW-1185">Reference proteome</keyword>
<accession>A0ABN7RS98</accession>